<sequence length="104" mass="11528">MAPLHSFVLMQCATYSSLQSIQNVELDLDSELPYISTCQPRFRQSTSICRMSQFTALNPHDDFRAPPFVHGTFRGYICLVGVSNSTPSMARTNEVTVEAALPKG</sequence>
<dbReference type="AlphaFoldDB" id="A0A9P6DN40"/>
<name>A0A9P6DN40_9AGAM</name>
<evidence type="ECO:0000313" key="2">
    <source>
        <dbReference type="Proteomes" id="UP000886523"/>
    </source>
</evidence>
<gene>
    <name evidence="1" type="ORF">BS47DRAFT_1401637</name>
</gene>
<organism evidence="1 2">
    <name type="scientific">Hydnum rufescens UP504</name>
    <dbReference type="NCBI Taxonomy" id="1448309"/>
    <lineage>
        <taxon>Eukaryota</taxon>
        <taxon>Fungi</taxon>
        <taxon>Dikarya</taxon>
        <taxon>Basidiomycota</taxon>
        <taxon>Agaricomycotina</taxon>
        <taxon>Agaricomycetes</taxon>
        <taxon>Cantharellales</taxon>
        <taxon>Hydnaceae</taxon>
        <taxon>Hydnum</taxon>
    </lineage>
</organism>
<accession>A0A9P6DN40</accession>
<dbReference type="EMBL" id="MU129249">
    <property type="protein sequence ID" value="KAF9504220.1"/>
    <property type="molecule type" value="Genomic_DNA"/>
</dbReference>
<proteinExistence type="predicted"/>
<keyword evidence="2" id="KW-1185">Reference proteome</keyword>
<comment type="caution">
    <text evidence="1">The sequence shown here is derived from an EMBL/GenBank/DDBJ whole genome shotgun (WGS) entry which is preliminary data.</text>
</comment>
<evidence type="ECO:0000313" key="1">
    <source>
        <dbReference type="EMBL" id="KAF9504220.1"/>
    </source>
</evidence>
<protein>
    <submittedName>
        <fullName evidence="1">Uncharacterized protein</fullName>
    </submittedName>
</protein>
<reference evidence="1" key="1">
    <citation type="journal article" date="2020" name="Nat. Commun.">
        <title>Large-scale genome sequencing of mycorrhizal fungi provides insights into the early evolution of symbiotic traits.</title>
        <authorList>
            <person name="Miyauchi S."/>
            <person name="Kiss E."/>
            <person name="Kuo A."/>
            <person name="Drula E."/>
            <person name="Kohler A."/>
            <person name="Sanchez-Garcia M."/>
            <person name="Morin E."/>
            <person name="Andreopoulos B."/>
            <person name="Barry K.W."/>
            <person name="Bonito G."/>
            <person name="Buee M."/>
            <person name="Carver A."/>
            <person name="Chen C."/>
            <person name="Cichocki N."/>
            <person name="Clum A."/>
            <person name="Culley D."/>
            <person name="Crous P.W."/>
            <person name="Fauchery L."/>
            <person name="Girlanda M."/>
            <person name="Hayes R.D."/>
            <person name="Keri Z."/>
            <person name="LaButti K."/>
            <person name="Lipzen A."/>
            <person name="Lombard V."/>
            <person name="Magnuson J."/>
            <person name="Maillard F."/>
            <person name="Murat C."/>
            <person name="Nolan M."/>
            <person name="Ohm R.A."/>
            <person name="Pangilinan J."/>
            <person name="Pereira M.F."/>
            <person name="Perotto S."/>
            <person name="Peter M."/>
            <person name="Pfister S."/>
            <person name="Riley R."/>
            <person name="Sitrit Y."/>
            <person name="Stielow J.B."/>
            <person name="Szollosi G."/>
            <person name="Zifcakova L."/>
            <person name="Stursova M."/>
            <person name="Spatafora J.W."/>
            <person name="Tedersoo L."/>
            <person name="Vaario L.M."/>
            <person name="Yamada A."/>
            <person name="Yan M."/>
            <person name="Wang P."/>
            <person name="Xu J."/>
            <person name="Bruns T."/>
            <person name="Baldrian P."/>
            <person name="Vilgalys R."/>
            <person name="Dunand C."/>
            <person name="Henrissat B."/>
            <person name="Grigoriev I.V."/>
            <person name="Hibbett D."/>
            <person name="Nagy L.G."/>
            <person name="Martin F.M."/>
        </authorList>
    </citation>
    <scope>NUCLEOTIDE SEQUENCE</scope>
    <source>
        <strain evidence="1">UP504</strain>
    </source>
</reference>
<dbReference type="Proteomes" id="UP000886523">
    <property type="component" value="Unassembled WGS sequence"/>
</dbReference>